<evidence type="ECO:0000256" key="2">
    <source>
        <dbReference type="ARBA" id="ARBA00007581"/>
    </source>
</evidence>
<evidence type="ECO:0000256" key="5">
    <source>
        <dbReference type="ARBA" id="ARBA00023002"/>
    </source>
</evidence>
<dbReference type="RefSeq" id="WP_168987022.1">
    <property type="nucleotide sequence ID" value="NZ_CAWPHM010000088.1"/>
</dbReference>
<dbReference type="PANTHER" id="PTHR30096:SF0">
    <property type="entry name" value="4,5-DOPA DIOXYGENASE EXTRADIOL-LIKE PROTEIN"/>
    <property type="match status" value="1"/>
</dbReference>
<gene>
    <name evidence="7" type="ORF">GPA21_04515</name>
</gene>
<dbReference type="Gene3D" id="3.40.830.10">
    <property type="entry name" value="LigB-like"/>
    <property type="match status" value="1"/>
</dbReference>
<comment type="cofactor">
    <cofactor evidence="1">
        <name>Zn(2+)</name>
        <dbReference type="ChEBI" id="CHEBI:29105"/>
    </cofactor>
</comment>
<dbReference type="PANTHER" id="PTHR30096">
    <property type="entry name" value="4,5-DOPA DIOXYGENASE EXTRADIOL-LIKE PROTEIN"/>
    <property type="match status" value="1"/>
</dbReference>
<dbReference type="InterPro" id="IPR014436">
    <property type="entry name" value="Extradiol_dOase_DODA"/>
</dbReference>
<dbReference type="PIRSF" id="PIRSF006157">
    <property type="entry name" value="Doxgns_DODA"/>
    <property type="match status" value="1"/>
</dbReference>
<dbReference type="AlphaFoldDB" id="A0A972F939"/>
<evidence type="ECO:0000256" key="4">
    <source>
        <dbReference type="ARBA" id="ARBA00022833"/>
    </source>
</evidence>
<evidence type="ECO:0000313" key="8">
    <source>
        <dbReference type="Proteomes" id="UP000599523"/>
    </source>
</evidence>
<dbReference type="Pfam" id="PF02900">
    <property type="entry name" value="LigB"/>
    <property type="match status" value="1"/>
</dbReference>
<keyword evidence="7" id="KW-0223">Dioxygenase</keyword>
<dbReference type="CDD" id="cd07363">
    <property type="entry name" value="45_DOPA_Dioxygenase"/>
    <property type="match status" value="1"/>
</dbReference>
<dbReference type="Proteomes" id="UP000599523">
    <property type="component" value="Unassembled WGS sequence"/>
</dbReference>
<dbReference type="SUPFAM" id="SSF53213">
    <property type="entry name" value="LigB-like"/>
    <property type="match status" value="1"/>
</dbReference>
<sequence length="263" mass="28053">MRPQSTLFLPHGAPTFALQPGAAGAAITGIADRLPAPRAVVIASAHWDTPSPRVGFSVRPDTIHDFYGFPEALYRLRYPASGCPEVAREVLAALDAAGLDATADPDRGLDHGAWVPLMMLYPDADVAVVPVSIQSAAGTRGAWELGRALAPLTERGILVVGSGNITHNLMDYRTAVSGAPDYVRGFADWFAARLEEGDLEALLDYRRRAPDAERAHPTEEHLLPIFVALGAAGDAPLAERFHAGIQDRVLAMDAYRFAPGSLA</sequence>
<dbReference type="GO" id="GO:0016702">
    <property type="term" value="F:oxidoreductase activity, acting on single donors with incorporation of molecular oxygen, incorporation of two atoms of oxygen"/>
    <property type="evidence" value="ECO:0007669"/>
    <property type="project" value="UniProtKB-ARBA"/>
</dbReference>
<keyword evidence="5" id="KW-0560">Oxidoreductase</keyword>
<dbReference type="GO" id="GO:0008198">
    <property type="term" value="F:ferrous iron binding"/>
    <property type="evidence" value="ECO:0007669"/>
    <property type="project" value="InterPro"/>
</dbReference>
<evidence type="ECO:0000256" key="3">
    <source>
        <dbReference type="ARBA" id="ARBA00022723"/>
    </source>
</evidence>
<accession>A0A972F939</accession>
<keyword evidence="4" id="KW-0862">Zinc</keyword>
<feature type="domain" description="Extradiol ring-cleavage dioxygenase class III enzyme subunit B" evidence="6">
    <location>
        <begin position="36"/>
        <end position="235"/>
    </location>
</feature>
<name>A0A972F939_9RHOO</name>
<keyword evidence="3" id="KW-0479">Metal-binding</keyword>
<reference evidence="7" key="1">
    <citation type="submission" date="2019-12" db="EMBL/GenBank/DDBJ databases">
        <title>Comparative genomics gives insights into the taxonomy of the Azoarcus-Aromatoleum group and reveals separate origins of nif in the plant-associated Azoarcus and non-plant-associated Aromatoleum sub-groups.</title>
        <authorList>
            <person name="Lafos M."/>
            <person name="Maluk M."/>
            <person name="Batista M."/>
            <person name="Junghare M."/>
            <person name="Carmona M."/>
            <person name="Faoro H."/>
            <person name="Cruz L.M."/>
            <person name="Battistoni F."/>
            <person name="De Souza E."/>
            <person name="Pedrosa F."/>
            <person name="Chen W.-M."/>
            <person name="Poole P.S."/>
            <person name="Dixon R.A."/>
            <person name="James E.K."/>
        </authorList>
    </citation>
    <scope>NUCLEOTIDE SEQUENCE</scope>
    <source>
        <strain evidence="7">NSC3</strain>
    </source>
</reference>
<organism evidence="7 8">
    <name type="scientific">Azoarcus taiwanensis</name>
    <dbReference type="NCBI Taxonomy" id="666964"/>
    <lineage>
        <taxon>Bacteria</taxon>
        <taxon>Pseudomonadati</taxon>
        <taxon>Pseudomonadota</taxon>
        <taxon>Betaproteobacteria</taxon>
        <taxon>Rhodocyclales</taxon>
        <taxon>Zoogloeaceae</taxon>
        <taxon>Azoarcus</taxon>
    </lineage>
</organism>
<dbReference type="EMBL" id="WTVM01000017">
    <property type="protein sequence ID" value="NMG02234.1"/>
    <property type="molecule type" value="Genomic_DNA"/>
</dbReference>
<protein>
    <submittedName>
        <fullName evidence="7">Dioxygenase</fullName>
    </submittedName>
</protein>
<evidence type="ECO:0000259" key="6">
    <source>
        <dbReference type="Pfam" id="PF02900"/>
    </source>
</evidence>
<evidence type="ECO:0000313" key="7">
    <source>
        <dbReference type="EMBL" id="NMG02234.1"/>
    </source>
</evidence>
<dbReference type="InterPro" id="IPR004183">
    <property type="entry name" value="Xdiol_dOase_suB"/>
</dbReference>
<proteinExistence type="inferred from homology"/>
<comment type="caution">
    <text evidence="7">The sequence shown here is derived from an EMBL/GenBank/DDBJ whole genome shotgun (WGS) entry which is preliminary data.</text>
</comment>
<dbReference type="GO" id="GO:0008270">
    <property type="term" value="F:zinc ion binding"/>
    <property type="evidence" value="ECO:0007669"/>
    <property type="project" value="InterPro"/>
</dbReference>
<keyword evidence="8" id="KW-1185">Reference proteome</keyword>
<evidence type="ECO:0000256" key="1">
    <source>
        <dbReference type="ARBA" id="ARBA00001947"/>
    </source>
</evidence>
<comment type="similarity">
    <text evidence="2">Belongs to the DODA-type extradiol aromatic ring-opening dioxygenase family.</text>
</comment>